<feature type="domain" description="Sulfatase-modifying factor enzyme-like" evidence="1">
    <location>
        <begin position="46"/>
        <end position="264"/>
    </location>
</feature>
<dbReference type="InterPro" id="IPR042095">
    <property type="entry name" value="SUMF_sf"/>
</dbReference>
<organism evidence="2 3">
    <name type="scientific">Enterobacter hormaechei subsp. hoffmannii</name>
    <dbReference type="NCBI Taxonomy" id="1812934"/>
    <lineage>
        <taxon>Bacteria</taxon>
        <taxon>Pseudomonadati</taxon>
        <taxon>Pseudomonadota</taxon>
        <taxon>Gammaproteobacteria</taxon>
        <taxon>Enterobacterales</taxon>
        <taxon>Enterobacteriaceae</taxon>
        <taxon>Enterobacter</taxon>
        <taxon>Enterobacter cloacae complex</taxon>
    </lineage>
</organism>
<comment type="caution">
    <text evidence="2">The sequence shown here is derived from an EMBL/GenBank/DDBJ whole genome shotgun (WGS) entry which is preliminary data.</text>
</comment>
<dbReference type="InterPro" id="IPR005532">
    <property type="entry name" value="SUMF_dom"/>
</dbReference>
<dbReference type="PANTHER" id="PTHR23150">
    <property type="entry name" value="SULFATASE MODIFYING FACTOR 1, 2"/>
    <property type="match status" value="1"/>
</dbReference>
<dbReference type="GO" id="GO:0120147">
    <property type="term" value="F:formylglycine-generating oxidase activity"/>
    <property type="evidence" value="ECO:0007669"/>
    <property type="project" value="TreeGrafter"/>
</dbReference>
<proteinExistence type="predicted"/>
<name>A0A9Q2WBH6_9ENTR</name>
<dbReference type="Proteomes" id="UP000742934">
    <property type="component" value="Unassembled WGS sequence"/>
</dbReference>
<evidence type="ECO:0000313" key="2">
    <source>
        <dbReference type="EMBL" id="MBT1777260.1"/>
    </source>
</evidence>
<protein>
    <submittedName>
        <fullName evidence="2">Formylglycine-generating enzyme family protein</fullName>
    </submittedName>
</protein>
<evidence type="ECO:0000259" key="1">
    <source>
        <dbReference type="Pfam" id="PF03781"/>
    </source>
</evidence>
<dbReference type="Pfam" id="PF03781">
    <property type="entry name" value="FGE-sulfatase"/>
    <property type="match status" value="1"/>
</dbReference>
<dbReference type="PROSITE" id="PS51257">
    <property type="entry name" value="PROKAR_LIPOPROTEIN"/>
    <property type="match status" value="1"/>
</dbReference>
<accession>A0A9Q2WBH6</accession>
<dbReference type="InterPro" id="IPR016187">
    <property type="entry name" value="CTDL_fold"/>
</dbReference>
<dbReference type="AlphaFoldDB" id="A0A9Q2WBH6"/>
<evidence type="ECO:0000313" key="3">
    <source>
        <dbReference type="Proteomes" id="UP000742934"/>
    </source>
</evidence>
<dbReference type="Gene3D" id="3.90.1580.10">
    <property type="entry name" value="paralog of FGE (formylglycine-generating enzyme)"/>
    <property type="match status" value="1"/>
</dbReference>
<sequence length="322" mass="36560">MRILYRTGGILITVLSLISCDQQKQLVLPSPKSSAELSKFVGEIKAELIFVQGGEFLMGDYGEKYGPEHLPYDANQHSKPLHKVELTSYSISKFKTSNKQYQFYLAYNNLAGRSVDLKTRNGQRWREKNMTPDTPAHVDWYEAEKYCRWLSTITELPFSLPTEAQWEYAARSRGQFVIVPTNDGTIRIGEGDKSNVASEKDSKLYAKKMGTSLGLYSPLPGDLYPPNPLGIYDMAGNGWEWVKDWYDPDYYKYSPVKDPQGPEKPVFKDSNGNYTKVIRSQDFSGPRRGATIFRFDSDPANEGYLPSDKTVRCVVNSPKPVR</sequence>
<dbReference type="InterPro" id="IPR051043">
    <property type="entry name" value="Sulfatase_Mod_Factor_Kinase"/>
</dbReference>
<reference evidence="2" key="1">
    <citation type="submission" date="2021-05" db="EMBL/GenBank/DDBJ databases">
        <title>The batch submission of Enterobacter spp. strains.</title>
        <authorList>
            <person name="Wei L."/>
            <person name="Wang C."/>
            <person name="Feng Y."/>
            <person name="Zong Z."/>
        </authorList>
    </citation>
    <scope>NUCLEOTIDE SEQUENCE</scope>
    <source>
        <strain evidence="2">090086</strain>
    </source>
</reference>
<dbReference type="PANTHER" id="PTHR23150:SF19">
    <property type="entry name" value="FORMYLGLYCINE-GENERATING ENZYME"/>
    <property type="match status" value="1"/>
</dbReference>
<dbReference type="EMBL" id="JAHEVK010000010">
    <property type="protein sequence ID" value="MBT1777260.1"/>
    <property type="molecule type" value="Genomic_DNA"/>
</dbReference>
<gene>
    <name evidence="2" type="ORF">KK080_10625</name>
</gene>
<dbReference type="SUPFAM" id="SSF56436">
    <property type="entry name" value="C-type lectin-like"/>
    <property type="match status" value="1"/>
</dbReference>